<feature type="transmembrane region" description="Helical" evidence="11">
    <location>
        <begin position="35"/>
        <end position="52"/>
    </location>
</feature>
<dbReference type="GO" id="GO:0042956">
    <property type="term" value="P:maltodextrin transmembrane transport"/>
    <property type="evidence" value="ECO:0007669"/>
    <property type="project" value="TreeGrafter"/>
</dbReference>
<evidence type="ECO:0000256" key="11">
    <source>
        <dbReference type="RuleBase" id="RU363032"/>
    </source>
</evidence>
<dbReference type="SUPFAM" id="SSF161098">
    <property type="entry name" value="MetI-like"/>
    <property type="match status" value="1"/>
</dbReference>
<dbReference type="AlphaFoldDB" id="A0A0N0XIK1"/>
<dbReference type="Gene3D" id="2.40.430.10">
    <property type="entry name" value="D-maltodextrin-binding protein, MBP"/>
    <property type="match status" value="1"/>
</dbReference>
<dbReference type="SUPFAM" id="SSF160964">
    <property type="entry name" value="MalF N-terminal region-like"/>
    <property type="match status" value="1"/>
</dbReference>
<evidence type="ECO:0000256" key="5">
    <source>
        <dbReference type="ARBA" id="ARBA00022475"/>
    </source>
</evidence>
<evidence type="ECO:0000256" key="8">
    <source>
        <dbReference type="ARBA" id="ARBA00022692"/>
    </source>
</evidence>
<name>A0A0N0XIK1_9NEIS</name>
<dbReference type="PANTHER" id="PTHR47314:SF1">
    <property type="entry name" value="MALTOSE_MALTODEXTRIN TRANSPORT SYSTEM PERMEASE PROTEIN MALF"/>
    <property type="match status" value="1"/>
</dbReference>
<dbReference type="InterPro" id="IPR000515">
    <property type="entry name" value="MetI-like"/>
</dbReference>
<keyword evidence="9 11" id="KW-1133">Transmembrane helix</keyword>
<dbReference type="Proteomes" id="UP000037939">
    <property type="component" value="Unassembled WGS sequence"/>
</dbReference>
<feature type="transmembrane region" description="Helical" evidence="11">
    <location>
        <begin position="368"/>
        <end position="389"/>
    </location>
</feature>
<dbReference type="InterPro" id="IPR029345">
    <property type="entry name" value="MalF_P2"/>
</dbReference>
<dbReference type="Gene3D" id="1.20.58.370">
    <property type="entry name" value="MalF N-terminal region-like"/>
    <property type="match status" value="1"/>
</dbReference>
<keyword evidence="7 12" id="KW-0762">Sugar transport</keyword>
<evidence type="ECO:0000256" key="3">
    <source>
        <dbReference type="ARBA" id="ARBA00009047"/>
    </source>
</evidence>
<reference evidence="14 15" key="1">
    <citation type="submission" date="2015-07" db="EMBL/GenBank/DDBJ databases">
        <title>Draft genome sequence of the Amantichitinum ursilacus IGB-41, a new chitin-degrading bacterium.</title>
        <authorList>
            <person name="Kirstahler P."/>
            <person name="Guenther M."/>
            <person name="Grumaz C."/>
            <person name="Rupp S."/>
            <person name="Zibek S."/>
            <person name="Sohn K."/>
        </authorList>
    </citation>
    <scope>NUCLEOTIDE SEQUENCE [LARGE SCALE GENOMIC DNA]</scope>
    <source>
        <strain evidence="14 15">IGB-41</strain>
    </source>
</reference>
<feature type="domain" description="ABC transmembrane type-1" evidence="13">
    <location>
        <begin position="278"/>
        <end position="501"/>
    </location>
</feature>
<feature type="transmembrane region" description="Helical" evidence="11">
    <location>
        <begin position="61"/>
        <end position="85"/>
    </location>
</feature>
<dbReference type="OrthoDB" id="9785347at2"/>
<comment type="function">
    <text evidence="1 12">Part of the ABC transporter complex MalEFGK involved in maltose/maltodextrin import. Probably responsible for the translocation of the substrate across the membrane.</text>
</comment>
<dbReference type="Gene3D" id="3.10.650.10">
    <property type="entry name" value="MalF N-terminal region-like"/>
    <property type="match status" value="1"/>
</dbReference>
<evidence type="ECO:0000313" key="15">
    <source>
        <dbReference type="Proteomes" id="UP000037939"/>
    </source>
</evidence>
<proteinExistence type="inferred from homology"/>
<feature type="transmembrane region" description="Helical" evidence="11">
    <location>
        <begin position="316"/>
        <end position="337"/>
    </location>
</feature>
<evidence type="ECO:0000313" key="14">
    <source>
        <dbReference type="EMBL" id="KPC52328.1"/>
    </source>
</evidence>
<evidence type="ECO:0000259" key="13">
    <source>
        <dbReference type="PROSITE" id="PS50928"/>
    </source>
</evidence>
<comment type="caution">
    <text evidence="14">The sequence shown here is derived from an EMBL/GenBank/DDBJ whole genome shotgun (WGS) entry which is preliminary data.</text>
</comment>
<evidence type="ECO:0000256" key="6">
    <source>
        <dbReference type="ARBA" id="ARBA00022519"/>
    </source>
</evidence>
<dbReference type="GO" id="GO:0015423">
    <property type="term" value="F:ABC-type maltose transporter activity"/>
    <property type="evidence" value="ECO:0007669"/>
    <property type="project" value="TreeGrafter"/>
</dbReference>
<comment type="similarity">
    <text evidence="3 12">Belongs to the binding-protein-dependent transport system permease family. MalFG subfamily.</text>
</comment>
<evidence type="ECO:0000256" key="12">
    <source>
        <dbReference type="RuleBase" id="RU367050"/>
    </source>
</evidence>
<keyword evidence="8 11" id="KW-0812">Transmembrane</keyword>
<dbReference type="PROSITE" id="PS50928">
    <property type="entry name" value="ABC_TM1"/>
    <property type="match status" value="1"/>
</dbReference>
<keyword evidence="6 12" id="KW-0997">Cell inner membrane</keyword>
<dbReference type="InterPro" id="IPR035906">
    <property type="entry name" value="MetI-like_sf"/>
</dbReference>
<accession>A0A0N0XIK1</accession>
<dbReference type="InterPro" id="IPR035277">
    <property type="entry name" value="MalF_N"/>
</dbReference>
<dbReference type="Pfam" id="PF00528">
    <property type="entry name" value="BPD_transp_1"/>
    <property type="match status" value="1"/>
</dbReference>
<keyword evidence="10 11" id="KW-0472">Membrane</keyword>
<evidence type="ECO:0000256" key="7">
    <source>
        <dbReference type="ARBA" id="ARBA00022597"/>
    </source>
</evidence>
<dbReference type="CDD" id="cd06261">
    <property type="entry name" value="TM_PBP2"/>
    <property type="match status" value="1"/>
</dbReference>
<comment type="subunit">
    <text evidence="12">The complex is composed of two ATP-binding proteins (MalK), two transmembrane proteins (MalG and MalF) and a solute-binding protein (MalE).</text>
</comment>
<comment type="subcellular location">
    <subcellularLocation>
        <location evidence="2 12">Cell inner membrane</location>
        <topology evidence="2 12">Multi-pass membrane protein</topology>
    </subcellularLocation>
    <subcellularLocation>
        <location evidence="11">Cell membrane</location>
        <topology evidence="11">Multi-pass membrane protein</topology>
    </subcellularLocation>
</comment>
<dbReference type="Pfam" id="PF14785">
    <property type="entry name" value="MalF_P2"/>
    <property type="match status" value="1"/>
</dbReference>
<keyword evidence="15" id="KW-1185">Reference proteome</keyword>
<feature type="transmembrane region" description="Helical" evidence="11">
    <location>
        <begin position="480"/>
        <end position="504"/>
    </location>
</feature>
<feature type="transmembrane region" description="Helical" evidence="11">
    <location>
        <begin position="423"/>
        <end position="446"/>
    </location>
</feature>
<dbReference type="NCBIfam" id="NF008232">
    <property type="entry name" value="PRK10999.1"/>
    <property type="match status" value="1"/>
</dbReference>
<sequence length="514" mass="55956">MQRKLARWAGPALGLLLILAALWLIFAVYTAGHPLIAVLFLVILGASTWLLSHPKLYPWRYLYPGVFAALLFVVFPAAYTVSIGFTNYSSTNLLTFERATKYFLDQTYSGAGDSGGDSLAMGVYPDGGKKRVYLSDDAGHGWQSDALDIDKPTGKARDVELKATAQAPAGAKAQIRDLIAMQGALKELHMKVPEHAGVYQMAGFSRAAPAAPLFQQLDKGTLKNLQSGEILKANFRTGYYETASGDKVSPGFTVGVGGANFAQLFTSKQFRGPLLAIFTWTVGFALATVILTFAVGFLLAVALSWESLAMRGLYRVLLFLPYAVPGFISILIFRGLFNENFGEINLVLHSLFGIKPDWFSNPWLARGMLLIVNTWLGYPYMMLLCMGLIKSIPSELYEASAIHGGGAWTNLRRITLPLIAKPIMPLLLASFAFNFNNFVLISLLTAGGPDFPDSLTPAGSTDILVSYTYRIAFQDSGQNFGLAAAISTVIFILVGVLSLINLKLTRVNQSTERK</sequence>
<gene>
    <name evidence="14" type="primary">malF_1</name>
    <name evidence="14" type="ORF">WG78_14755</name>
</gene>
<organism evidence="14 15">
    <name type="scientific">Amantichitinum ursilacus</name>
    <dbReference type="NCBI Taxonomy" id="857265"/>
    <lineage>
        <taxon>Bacteria</taxon>
        <taxon>Pseudomonadati</taxon>
        <taxon>Pseudomonadota</taxon>
        <taxon>Betaproteobacteria</taxon>
        <taxon>Neisseriales</taxon>
        <taxon>Chitinibacteraceae</taxon>
        <taxon>Amantichitinum</taxon>
    </lineage>
</organism>
<feature type="transmembrane region" description="Helical" evidence="11">
    <location>
        <begin position="277"/>
        <end position="304"/>
    </location>
</feature>
<dbReference type="GO" id="GO:1990060">
    <property type="term" value="C:maltose transport complex"/>
    <property type="evidence" value="ECO:0007669"/>
    <property type="project" value="TreeGrafter"/>
</dbReference>
<dbReference type="PATRIC" id="fig|857265.3.peg.3035"/>
<dbReference type="RefSeq" id="WP_053938560.1">
    <property type="nucleotide sequence ID" value="NZ_LAQT01000010.1"/>
</dbReference>
<feature type="transmembrane region" description="Helical" evidence="11">
    <location>
        <begin position="12"/>
        <end position="29"/>
    </location>
</feature>
<evidence type="ECO:0000256" key="10">
    <source>
        <dbReference type="ARBA" id="ARBA00023136"/>
    </source>
</evidence>
<dbReference type="EMBL" id="LAQT01000010">
    <property type="protein sequence ID" value="KPC52328.1"/>
    <property type="molecule type" value="Genomic_DNA"/>
</dbReference>
<dbReference type="InterPro" id="IPR047103">
    <property type="entry name" value="MalF_P2_sf"/>
</dbReference>
<evidence type="ECO:0000256" key="2">
    <source>
        <dbReference type="ARBA" id="ARBA00004429"/>
    </source>
</evidence>
<dbReference type="PANTHER" id="PTHR47314">
    <property type="entry name" value="MALTOSE/MALTODEXTRIN TRANSPORT SYSTEM PERMEASE PROTEIN MALF"/>
    <property type="match status" value="1"/>
</dbReference>
<keyword evidence="4 11" id="KW-0813">Transport</keyword>
<evidence type="ECO:0000256" key="9">
    <source>
        <dbReference type="ARBA" id="ARBA00022989"/>
    </source>
</evidence>
<protein>
    <recommendedName>
        <fullName evidence="12">Maltose/maltodextrin transport system permease protein</fullName>
    </recommendedName>
</protein>
<dbReference type="STRING" id="857265.WG78_14755"/>
<keyword evidence="5" id="KW-1003">Cell membrane</keyword>
<evidence type="ECO:0000256" key="1">
    <source>
        <dbReference type="ARBA" id="ARBA00002264"/>
    </source>
</evidence>
<dbReference type="Gene3D" id="1.10.3720.10">
    <property type="entry name" value="MetI-like"/>
    <property type="match status" value="1"/>
</dbReference>
<evidence type="ECO:0000256" key="4">
    <source>
        <dbReference type="ARBA" id="ARBA00022448"/>
    </source>
</evidence>